<feature type="region of interest" description="Disordered" evidence="1">
    <location>
        <begin position="72"/>
        <end position="139"/>
    </location>
</feature>
<dbReference type="EMBL" id="GBRH01159654">
    <property type="protein sequence ID" value="JAE38242.1"/>
    <property type="molecule type" value="Transcribed_RNA"/>
</dbReference>
<evidence type="ECO:0000256" key="1">
    <source>
        <dbReference type="SAM" id="MobiDB-lite"/>
    </source>
</evidence>
<accession>A0A0A9HND7</accession>
<organism evidence="2">
    <name type="scientific">Arundo donax</name>
    <name type="common">Giant reed</name>
    <name type="synonym">Donax arundinaceus</name>
    <dbReference type="NCBI Taxonomy" id="35708"/>
    <lineage>
        <taxon>Eukaryota</taxon>
        <taxon>Viridiplantae</taxon>
        <taxon>Streptophyta</taxon>
        <taxon>Embryophyta</taxon>
        <taxon>Tracheophyta</taxon>
        <taxon>Spermatophyta</taxon>
        <taxon>Magnoliopsida</taxon>
        <taxon>Liliopsida</taxon>
        <taxon>Poales</taxon>
        <taxon>Poaceae</taxon>
        <taxon>PACMAD clade</taxon>
        <taxon>Arundinoideae</taxon>
        <taxon>Arundineae</taxon>
        <taxon>Arundo</taxon>
    </lineage>
</organism>
<proteinExistence type="predicted"/>
<reference evidence="2" key="2">
    <citation type="journal article" date="2015" name="Data Brief">
        <title>Shoot transcriptome of the giant reed, Arundo donax.</title>
        <authorList>
            <person name="Barrero R.A."/>
            <person name="Guerrero F.D."/>
            <person name="Moolhuijzen P."/>
            <person name="Goolsby J.A."/>
            <person name="Tidwell J."/>
            <person name="Bellgard S.E."/>
            <person name="Bellgard M.I."/>
        </authorList>
    </citation>
    <scope>NUCLEOTIDE SEQUENCE</scope>
    <source>
        <tissue evidence="2">Shoot tissue taken approximately 20 cm above the soil surface</tissue>
    </source>
</reference>
<dbReference type="AlphaFoldDB" id="A0A0A9HND7"/>
<evidence type="ECO:0000313" key="2">
    <source>
        <dbReference type="EMBL" id="JAE38242.1"/>
    </source>
</evidence>
<feature type="compositionally biased region" description="Basic residues" evidence="1">
    <location>
        <begin position="130"/>
        <end position="139"/>
    </location>
</feature>
<sequence length="139" mass="14363">MPLQAAGAAPQYHHPAAHYTGTVLGVTHGHGHQPLPQTAEAHQVPTALGVATEQDVMPPQYHHPAAHYAGTVLGSAHGHGHQPLLQQMAAAHQVGAAREMSHAVPGSSSGVALGSPEAGHSSSSNSSSSRRPRRKRRCS</sequence>
<name>A0A0A9HND7_ARUDO</name>
<protein>
    <submittedName>
        <fullName evidence="2">Uncharacterized protein</fullName>
    </submittedName>
</protein>
<reference evidence="2" key="1">
    <citation type="submission" date="2014-09" db="EMBL/GenBank/DDBJ databases">
        <authorList>
            <person name="Magalhaes I.L.F."/>
            <person name="Oliveira U."/>
            <person name="Santos F.R."/>
            <person name="Vidigal T.H.D.A."/>
            <person name="Brescovit A.D."/>
            <person name="Santos A.J."/>
        </authorList>
    </citation>
    <scope>NUCLEOTIDE SEQUENCE</scope>
    <source>
        <tissue evidence="2">Shoot tissue taken approximately 20 cm above the soil surface</tissue>
    </source>
</reference>